<evidence type="ECO:0000313" key="2">
    <source>
        <dbReference type="EMBL" id="CCO09753.2"/>
    </source>
</evidence>
<reference evidence="3" key="1">
    <citation type="journal article" date="2013" name="Genome Announc.">
        <title>Complete Chromosome Sequence of Carnobacterium maltaromaticum LMA 28.</title>
        <authorList>
            <person name="Cailliez-Grimal C."/>
            <person name="Chaillou S."/>
            <person name="Anba-Mondoloni J."/>
            <person name="Loux V."/>
            <person name="Afzal M.I."/>
            <person name="Rahman A."/>
            <person name="Kergourlay G."/>
            <person name="Champomier-Verges M.C."/>
            <person name="Zagorec M."/>
            <person name="Dalgaard P."/>
            <person name="Leisner J.J."/>
            <person name="Prevost H."/>
            <person name="Revol-Junelles A.M."/>
            <person name="Borges F."/>
        </authorList>
    </citation>
    <scope>NUCLEOTIDE SEQUENCE</scope>
    <source>
        <strain evidence="3">LMA28</strain>
    </source>
</reference>
<dbReference type="InterPro" id="IPR036901">
    <property type="entry name" value="Asp/Orn_carbamoylTrfase_sf"/>
</dbReference>
<keyword evidence="1 2" id="KW-0808">Transferase</keyword>
<dbReference type="STRING" id="1234679.BN424_273"/>
<sequence length="55" mass="6575">MMNESVFEGRSLLAEKDFTKEELTYLVDFSAHLKKLKKSWRSTSLFRRKKYCAII</sequence>
<accession>K8EDC1</accession>
<dbReference type="GO" id="GO:0016597">
    <property type="term" value="F:amino acid binding"/>
    <property type="evidence" value="ECO:0007669"/>
    <property type="project" value="InterPro"/>
</dbReference>
<dbReference type="eggNOG" id="COG0078">
    <property type="taxonomic scope" value="Bacteria"/>
</dbReference>
<dbReference type="GO" id="GO:0004585">
    <property type="term" value="F:ornithine carbamoyltransferase activity"/>
    <property type="evidence" value="ECO:0007669"/>
    <property type="project" value="UniProtKB-EC"/>
</dbReference>
<dbReference type="KEGG" id="cml:BN424_273"/>
<protein>
    <submittedName>
        <fullName evidence="2">Ornithine carbamoyltransferase, catabolic domain protein</fullName>
        <ecNumber evidence="2">2.1.3.3</ecNumber>
    </submittedName>
</protein>
<dbReference type="SUPFAM" id="SSF53671">
    <property type="entry name" value="Aspartate/ornithine carbamoyltransferase"/>
    <property type="match status" value="1"/>
</dbReference>
<organism evidence="2 3">
    <name type="scientific">Carnobacterium maltaromaticum LMA28</name>
    <dbReference type="NCBI Taxonomy" id="1234679"/>
    <lineage>
        <taxon>Bacteria</taxon>
        <taxon>Bacillati</taxon>
        <taxon>Bacillota</taxon>
        <taxon>Bacilli</taxon>
        <taxon>Lactobacillales</taxon>
        <taxon>Carnobacteriaceae</taxon>
        <taxon>Carnobacterium</taxon>
    </lineage>
</organism>
<dbReference type="Gene3D" id="3.40.50.1370">
    <property type="entry name" value="Aspartate/ornithine carbamoyltransferase"/>
    <property type="match status" value="1"/>
</dbReference>
<proteinExistence type="predicted"/>
<gene>
    <name evidence="2" type="primary">arcB</name>
    <name evidence="2" type="ORF">BN424_273</name>
</gene>
<evidence type="ECO:0000256" key="1">
    <source>
        <dbReference type="ARBA" id="ARBA00022679"/>
    </source>
</evidence>
<dbReference type="HOGENOM" id="CLU_212551_0_0_9"/>
<evidence type="ECO:0000313" key="3">
    <source>
        <dbReference type="Proteomes" id="UP000000212"/>
    </source>
</evidence>
<name>K8EDC1_CARML</name>
<dbReference type="EC" id="2.1.3.3" evidence="2"/>
<dbReference type="AlphaFoldDB" id="K8EDC1"/>
<dbReference type="Proteomes" id="UP000000212">
    <property type="component" value="Chromosome"/>
</dbReference>
<keyword evidence="3" id="KW-1185">Reference proteome</keyword>
<dbReference type="EMBL" id="HE999757">
    <property type="protein sequence ID" value="CCO09753.2"/>
    <property type="molecule type" value="Genomic_DNA"/>
</dbReference>